<evidence type="ECO:0000256" key="5">
    <source>
        <dbReference type="ARBA" id="ARBA00023033"/>
    </source>
</evidence>
<dbReference type="PRINTS" id="PR00420">
    <property type="entry name" value="RNGMNOXGNASE"/>
</dbReference>
<keyword evidence="3" id="KW-0274">FAD</keyword>
<dbReference type="Gene3D" id="3.50.50.60">
    <property type="entry name" value="FAD/NAD(P)-binding domain"/>
    <property type="match status" value="1"/>
</dbReference>
<evidence type="ECO:0000256" key="1">
    <source>
        <dbReference type="ARBA" id="ARBA00007992"/>
    </source>
</evidence>
<feature type="domain" description="FAD-binding" evidence="7">
    <location>
        <begin position="8"/>
        <end position="351"/>
    </location>
</feature>
<evidence type="ECO:0000256" key="4">
    <source>
        <dbReference type="ARBA" id="ARBA00023002"/>
    </source>
</evidence>
<organism evidence="8 9">
    <name type="scientific">Exophiala viscosa</name>
    <dbReference type="NCBI Taxonomy" id="2486360"/>
    <lineage>
        <taxon>Eukaryota</taxon>
        <taxon>Fungi</taxon>
        <taxon>Dikarya</taxon>
        <taxon>Ascomycota</taxon>
        <taxon>Pezizomycotina</taxon>
        <taxon>Eurotiomycetes</taxon>
        <taxon>Chaetothyriomycetidae</taxon>
        <taxon>Chaetothyriales</taxon>
        <taxon>Herpotrichiellaceae</taxon>
        <taxon>Exophiala</taxon>
    </lineage>
</organism>
<evidence type="ECO:0000313" key="9">
    <source>
        <dbReference type="Proteomes" id="UP001203852"/>
    </source>
</evidence>
<evidence type="ECO:0000313" key="8">
    <source>
        <dbReference type="EMBL" id="KAI1611813.1"/>
    </source>
</evidence>
<dbReference type="PANTHER" id="PTHR13789">
    <property type="entry name" value="MONOOXYGENASE"/>
    <property type="match status" value="1"/>
</dbReference>
<dbReference type="SUPFAM" id="SSF54373">
    <property type="entry name" value="FAD-linked reductases, C-terminal domain"/>
    <property type="match status" value="1"/>
</dbReference>
<keyword evidence="2" id="KW-0285">Flavoprotein</keyword>
<evidence type="ECO:0000256" key="2">
    <source>
        <dbReference type="ARBA" id="ARBA00022630"/>
    </source>
</evidence>
<proteinExistence type="inferred from homology"/>
<dbReference type="AlphaFoldDB" id="A0AAN6IBW3"/>
<dbReference type="Proteomes" id="UP001203852">
    <property type="component" value="Unassembled WGS sequence"/>
</dbReference>
<evidence type="ECO:0000259" key="7">
    <source>
        <dbReference type="Pfam" id="PF01494"/>
    </source>
</evidence>
<keyword evidence="6" id="KW-0732">Signal</keyword>
<keyword evidence="9" id="KW-1185">Reference proteome</keyword>
<comment type="caution">
    <text evidence="8">The sequence shown here is derived from an EMBL/GenBank/DDBJ whole genome shotgun (WGS) entry which is preliminary data.</text>
</comment>
<comment type="similarity">
    <text evidence="1">Belongs to the paxM FAD-dependent monooxygenase family.</text>
</comment>
<dbReference type="SUPFAM" id="SSF51905">
    <property type="entry name" value="FAD/NAD(P)-binding domain"/>
    <property type="match status" value="1"/>
</dbReference>
<keyword evidence="5" id="KW-0503">Monooxygenase</keyword>
<name>A0AAN6IBW3_9EURO</name>
<dbReference type="InterPro" id="IPR002938">
    <property type="entry name" value="FAD-bd"/>
</dbReference>
<evidence type="ECO:0000256" key="3">
    <source>
        <dbReference type="ARBA" id="ARBA00022827"/>
    </source>
</evidence>
<protein>
    <recommendedName>
        <fullName evidence="7">FAD-binding domain-containing protein</fullName>
    </recommendedName>
</protein>
<reference evidence="8" key="1">
    <citation type="journal article" date="2022" name="bioRxiv">
        <title>Deciphering the potential niche of two novel black yeast fungi from a biological soil crust based on their genomes, phenotypes, and melanin regulation.</title>
        <authorList>
            <consortium name="DOE Joint Genome Institute"/>
            <person name="Carr E.C."/>
            <person name="Barton Q."/>
            <person name="Grambo S."/>
            <person name="Sullivan M."/>
            <person name="Renfro C.M."/>
            <person name="Kuo A."/>
            <person name="Pangilinan J."/>
            <person name="Lipzen A."/>
            <person name="Keymanesh K."/>
            <person name="Savage E."/>
            <person name="Barry K."/>
            <person name="Grigoriev I.V."/>
            <person name="Riekhof W.R."/>
            <person name="Harris S.S."/>
        </authorList>
    </citation>
    <scope>NUCLEOTIDE SEQUENCE</scope>
    <source>
        <strain evidence="8">JF 03-4F</strain>
    </source>
</reference>
<dbReference type="GO" id="GO:0071949">
    <property type="term" value="F:FAD binding"/>
    <property type="evidence" value="ECO:0007669"/>
    <property type="project" value="InterPro"/>
</dbReference>
<evidence type="ECO:0000256" key="6">
    <source>
        <dbReference type="SAM" id="SignalP"/>
    </source>
</evidence>
<sequence length="453" mass="50159">MTKKSGIKVIIVGAGFGGLAAAIECSRKGHDVEVFEQAPAFAMLGDLIVMTPNACRVIAKWGNVLPEVEKRCVFAKEATIHNDKGEVLHVQKMILENNGFPFCNTHRSYYQAAFYQYALSLGIRVHMNVRVTQYFEDDHQAGIVVDGIRQSADLVIGADGVHSRCRHFVTGSTDSPVSSGFAIYRGWFPLSALKDNPLTDAIKHGGDSMNAWIGPDVHAFVTVCGKLNSIAYVLTHKDEYEAKETWSFPGKVQDVLKAINGWDPALQAIVKATPASKLIDWKLLWRDPVKQWVSSKGRVVLLGDAAHPFLPSSGNGASQAIEDAATIATVLELAGKDKVALALRAYESLRYERVCLAQRNGFETRHRWHKTNWKEFNKDASTINLPQPDWLYAHDSEAYTYDRWDDVVASLTQGKPFSSTNTYPGHVHEDWTVAGVMEAEKEIAPPPALRARL</sequence>
<dbReference type="EMBL" id="MU404355">
    <property type="protein sequence ID" value="KAI1611813.1"/>
    <property type="molecule type" value="Genomic_DNA"/>
</dbReference>
<dbReference type="InterPro" id="IPR050493">
    <property type="entry name" value="FAD-dep_Monooxygenase_BioMet"/>
</dbReference>
<gene>
    <name evidence="8" type="ORF">EDD36DRAFT_267383</name>
</gene>
<feature type="signal peptide" evidence="6">
    <location>
        <begin position="1"/>
        <end position="22"/>
    </location>
</feature>
<dbReference type="GO" id="GO:0004497">
    <property type="term" value="F:monooxygenase activity"/>
    <property type="evidence" value="ECO:0007669"/>
    <property type="project" value="UniProtKB-KW"/>
</dbReference>
<keyword evidence="4" id="KW-0560">Oxidoreductase</keyword>
<dbReference type="PANTHER" id="PTHR13789:SF236">
    <property type="entry name" value="MONOOXYGENASE, PUTATIVE (AFU_ORTHOLOGUE AFUA_6G12060)-RELATED"/>
    <property type="match status" value="1"/>
</dbReference>
<dbReference type="Pfam" id="PF01494">
    <property type="entry name" value="FAD_binding_3"/>
    <property type="match status" value="1"/>
</dbReference>
<feature type="chain" id="PRO_5042839058" description="FAD-binding domain-containing protein" evidence="6">
    <location>
        <begin position="23"/>
        <end position="453"/>
    </location>
</feature>
<dbReference type="InterPro" id="IPR036188">
    <property type="entry name" value="FAD/NAD-bd_sf"/>
</dbReference>
<accession>A0AAN6IBW3</accession>